<dbReference type="RefSeq" id="WP_390269637.1">
    <property type="nucleotide sequence ID" value="NZ_JBHRSA010000021.1"/>
</dbReference>
<proteinExistence type="predicted"/>
<evidence type="ECO:0000313" key="1">
    <source>
        <dbReference type="EMBL" id="MFC3039694.1"/>
    </source>
</evidence>
<name>A0ABV7CTA7_9BACI</name>
<accession>A0ABV7CTA7</accession>
<evidence type="ECO:0000313" key="2">
    <source>
        <dbReference type="Proteomes" id="UP001595279"/>
    </source>
</evidence>
<reference evidence="2" key="1">
    <citation type="journal article" date="2019" name="Int. J. Syst. Evol. Microbiol.">
        <title>The Global Catalogue of Microorganisms (GCM) 10K type strain sequencing project: providing services to taxonomists for standard genome sequencing and annotation.</title>
        <authorList>
            <consortium name="The Broad Institute Genomics Platform"/>
            <consortium name="The Broad Institute Genome Sequencing Center for Infectious Disease"/>
            <person name="Wu L."/>
            <person name="Ma J."/>
        </authorList>
    </citation>
    <scope>NUCLEOTIDE SEQUENCE [LARGE SCALE GENOMIC DNA]</scope>
    <source>
        <strain evidence="2">KCTC 13128</strain>
    </source>
</reference>
<dbReference type="Proteomes" id="UP001595279">
    <property type="component" value="Unassembled WGS sequence"/>
</dbReference>
<gene>
    <name evidence="1" type="ORF">ACFOGI_05470</name>
</gene>
<sequence>MHRIYCGEPIEWTTDEMAVVFTFWGEQAGMSDEPEPTLIFVEWQI</sequence>
<dbReference type="EMBL" id="JBHRSA010000021">
    <property type="protein sequence ID" value="MFC3039694.1"/>
    <property type="molecule type" value="Genomic_DNA"/>
</dbReference>
<organism evidence="1 2">
    <name type="scientific">Virgibacillus xinjiangensis</name>
    <dbReference type="NCBI Taxonomy" id="393090"/>
    <lineage>
        <taxon>Bacteria</taxon>
        <taxon>Bacillati</taxon>
        <taxon>Bacillota</taxon>
        <taxon>Bacilli</taxon>
        <taxon>Bacillales</taxon>
        <taxon>Bacillaceae</taxon>
        <taxon>Virgibacillus</taxon>
    </lineage>
</organism>
<comment type="caution">
    <text evidence="1">The sequence shown here is derived from an EMBL/GenBank/DDBJ whole genome shotgun (WGS) entry which is preliminary data.</text>
</comment>
<keyword evidence="2" id="KW-1185">Reference proteome</keyword>
<protein>
    <submittedName>
        <fullName evidence="1">Uncharacterized protein</fullName>
    </submittedName>
</protein>